<evidence type="ECO:0000256" key="1">
    <source>
        <dbReference type="SAM" id="Phobius"/>
    </source>
</evidence>
<gene>
    <name evidence="2" type="ORF">IFM89_020022</name>
</gene>
<proteinExistence type="predicted"/>
<dbReference type="EMBL" id="JADFTS010000002">
    <property type="protein sequence ID" value="KAF9621363.1"/>
    <property type="molecule type" value="Genomic_DNA"/>
</dbReference>
<feature type="transmembrane region" description="Helical" evidence="1">
    <location>
        <begin position="6"/>
        <end position="23"/>
    </location>
</feature>
<organism evidence="2 3">
    <name type="scientific">Coptis chinensis</name>
    <dbReference type="NCBI Taxonomy" id="261450"/>
    <lineage>
        <taxon>Eukaryota</taxon>
        <taxon>Viridiplantae</taxon>
        <taxon>Streptophyta</taxon>
        <taxon>Embryophyta</taxon>
        <taxon>Tracheophyta</taxon>
        <taxon>Spermatophyta</taxon>
        <taxon>Magnoliopsida</taxon>
        <taxon>Ranunculales</taxon>
        <taxon>Ranunculaceae</taxon>
        <taxon>Coptidoideae</taxon>
        <taxon>Coptis</taxon>
    </lineage>
</organism>
<comment type="caution">
    <text evidence="2">The sequence shown here is derived from an EMBL/GenBank/DDBJ whole genome shotgun (WGS) entry which is preliminary data.</text>
</comment>
<dbReference type="Proteomes" id="UP000631114">
    <property type="component" value="Unassembled WGS sequence"/>
</dbReference>
<reference evidence="2 3" key="1">
    <citation type="submission" date="2020-10" db="EMBL/GenBank/DDBJ databases">
        <title>The Coptis chinensis genome and diversification of protoberbering-type alkaloids.</title>
        <authorList>
            <person name="Wang B."/>
            <person name="Shu S."/>
            <person name="Song C."/>
            <person name="Liu Y."/>
        </authorList>
    </citation>
    <scope>NUCLEOTIDE SEQUENCE [LARGE SCALE GENOMIC DNA]</scope>
    <source>
        <strain evidence="2">HL-2020</strain>
        <tissue evidence="2">Leaf</tissue>
    </source>
</reference>
<name>A0A835IR21_9MAGN</name>
<keyword evidence="1" id="KW-0812">Transmembrane</keyword>
<evidence type="ECO:0000313" key="3">
    <source>
        <dbReference type="Proteomes" id="UP000631114"/>
    </source>
</evidence>
<sequence>MAFSSLSYVSLILIFMMVCTLFPHPSLAMRRLREVETDSEEGSLKDVENMLLRGEVGHLPRVKLHEVHSGPNPISNFFPQRTP</sequence>
<evidence type="ECO:0000313" key="2">
    <source>
        <dbReference type="EMBL" id="KAF9621363.1"/>
    </source>
</evidence>
<keyword evidence="3" id="KW-1185">Reference proteome</keyword>
<dbReference type="OrthoDB" id="1671823at2759"/>
<accession>A0A835IR21</accession>
<protein>
    <submittedName>
        <fullName evidence="2">Uncharacterized protein</fullName>
    </submittedName>
</protein>
<keyword evidence="1" id="KW-1133">Transmembrane helix</keyword>
<keyword evidence="1" id="KW-0472">Membrane</keyword>
<dbReference type="AlphaFoldDB" id="A0A835IR21"/>